<protein>
    <recommendedName>
        <fullName evidence="5">F-box domain-containing protein</fullName>
    </recommendedName>
</protein>
<accession>A0A5N6NGQ7</accession>
<reference evidence="3 4" key="1">
    <citation type="submission" date="2019-05" db="EMBL/GenBank/DDBJ databases">
        <title>Mikania micrantha, genome provides insights into the molecular mechanism of rapid growth.</title>
        <authorList>
            <person name="Liu B."/>
        </authorList>
    </citation>
    <scope>NUCLEOTIDE SEQUENCE [LARGE SCALE GENOMIC DNA]</scope>
    <source>
        <strain evidence="3">NLD-2019</strain>
        <tissue evidence="3">Leaf</tissue>
    </source>
</reference>
<sequence>MMAVEDHKHQSKITFHLLRLKPITRCSRRSNLRHFEIHQHSDRNYIYSYTCLHGTLWCLSTAGHQDLQSLFSLREGLEMSLPDELWRWILELGVETSCLTYKDLCCLSMSCRRLNRLSKEDVLWLKLLSFDFPTHPSSSSSSIKQSHKSIYQIRFEKDKVKKLLAERRVVLRIESQIHEHTRKLHTIEVQLEDENAKIKAAIDELKRLRTVKEASTALKVWQPEIIHTRQKQIVENCSVPVDFRINALEMEIKLCKQHMSGFLKAREEENKRLEAAKERLSKVKYHPLQSFDVENESRHSRRISGKKLKRVKHE</sequence>
<gene>
    <name evidence="3" type="ORF">E3N88_20349</name>
</gene>
<organism evidence="3 4">
    <name type="scientific">Mikania micrantha</name>
    <name type="common">bitter vine</name>
    <dbReference type="NCBI Taxonomy" id="192012"/>
    <lineage>
        <taxon>Eukaryota</taxon>
        <taxon>Viridiplantae</taxon>
        <taxon>Streptophyta</taxon>
        <taxon>Embryophyta</taxon>
        <taxon>Tracheophyta</taxon>
        <taxon>Spermatophyta</taxon>
        <taxon>Magnoliopsida</taxon>
        <taxon>eudicotyledons</taxon>
        <taxon>Gunneridae</taxon>
        <taxon>Pentapetalae</taxon>
        <taxon>asterids</taxon>
        <taxon>campanulids</taxon>
        <taxon>Asterales</taxon>
        <taxon>Asteraceae</taxon>
        <taxon>Asteroideae</taxon>
        <taxon>Heliantheae alliance</taxon>
        <taxon>Eupatorieae</taxon>
        <taxon>Mikania</taxon>
    </lineage>
</organism>
<feature type="coiled-coil region" evidence="1">
    <location>
        <begin position="259"/>
        <end position="286"/>
    </location>
</feature>
<feature type="region of interest" description="Disordered" evidence="2">
    <location>
        <begin position="291"/>
        <end position="314"/>
    </location>
</feature>
<evidence type="ECO:0000313" key="4">
    <source>
        <dbReference type="Proteomes" id="UP000326396"/>
    </source>
</evidence>
<dbReference type="SUPFAM" id="SSF81383">
    <property type="entry name" value="F-box domain"/>
    <property type="match status" value="1"/>
</dbReference>
<keyword evidence="4" id="KW-1185">Reference proteome</keyword>
<keyword evidence="1" id="KW-0175">Coiled coil</keyword>
<feature type="coiled-coil region" evidence="1">
    <location>
        <begin position="177"/>
        <end position="211"/>
    </location>
</feature>
<dbReference type="EMBL" id="SZYD01000011">
    <property type="protein sequence ID" value="KAD4888276.1"/>
    <property type="molecule type" value="Genomic_DNA"/>
</dbReference>
<proteinExistence type="predicted"/>
<name>A0A5N6NGQ7_9ASTR</name>
<evidence type="ECO:0000313" key="3">
    <source>
        <dbReference type="EMBL" id="KAD4888276.1"/>
    </source>
</evidence>
<dbReference type="OrthoDB" id="3219396at2759"/>
<dbReference type="InterPro" id="IPR036047">
    <property type="entry name" value="F-box-like_dom_sf"/>
</dbReference>
<comment type="caution">
    <text evidence="3">The sequence shown here is derived from an EMBL/GenBank/DDBJ whole genome shotgun (WGS) entry which is preliminary data.</text>
</comment>
<evidence type="ECO:0000256" key="2">
    <source>
        <dbReference type="SAM" id="MobiDB-lite"/>
    </source>
</evidence>
<feature type="compositionally biased region" description="Basic residues" evidence="2">
    <location>
        <begin position="299"/>
        <end position="314"/>
    </location>
</feature>
<dbReference type="AlphaFoldDB" id="A0A5N6NGQ7"/>
<dbReference type="Gene3D" id="1.20.1280.50">
    <property type="match status" value="1"/>
</dbReference>
<evidence type="ECO:0008006" key="5">
    <source>
        <dbReference type="Google" id="ProtNLM"/>
    </source>
</evidence>
<dbReference type="Proteomes" id="UP000326396">
    <property type="component" value="Linkage Group LG19"/>
</dbReference>
<evidence type="ECO:0000256" key="1">
    <source>
        <dbReference type="SAM" id="Coils"/>
    </source>
</evidence>